<reference evidence="13" key="3">
    <citation type="submission" date="2025-09" db="UniProtKB">
        <authorList>
            <consortium name="Ensembl"/>
        </authorList>
    </citation>
    <scope>IDENTIFICATION</scope>
</reference>
<comment type="subcellular location">
    <subcellularLocation>
        <location evidence="1">Mitochondrion</location>
    </subcellularLocation>
</comment>
<dbReference type="NCBIfam" id="NF000766">
    <property type="entry name" value="PRK00049.1"/>
    <property type="match status" value="1"/>
</dbReference>
<dbReference type="CDD" id="cd01884">
    <property type="entry name" value="EF_Tu"/>
    <property type="match status" value="1"/>
</dbReference>
<dbReference type="InterPro" id="IPR009001">
    <property type="entry name" value="Transl_elong_EF1A/Init_IF2_C"/>
</dbReference>
<dbReference type="InterPro" id="IPR004160">
    <property type="entry name" value="Transl_elong_EFTu/EF1A_C"/>
</dbReference>
<dbReference type="InterPro" id="IPR009000">
    <property type="entry name" value="Transl_B-barrel_sf"/>
</dbReference>
<dbReference type="NCBIfam" id="TIGR00231">
    <property type="entry name" value="small_GTP"/>
    <property type="match status" value="1"/>
</dbReference>
<dbReference type="PANTHER" id="PTHR43721">
    <property type="entry name" value="ELONGATION FACTOR TU-RELATED"/>
    <property type="match status" value="1"/>
</dbReference>
<evidence type="ECO:0000256" key="5">
    <source>
        <dbReference type="ARBA" id="ARBA00022741"/>
    </source>
</evidence>
<reference evidence="13" key="2">
    <citation type="submission" date="2025-08" db="UniProtKB">
        <authorList>
            <consortium name="Ensembl"/>
        </authorList>
    </citation>
    <scope>IDENTIFICATION</scope>
</reference>
<evidence type="ECO:0000256" key="2">
    <source>
        <dbReference type="ARBA" id="ARBA00007249"/>
    </source>
</evidence>
<dbReference type="PROSITE" id="PS00301">
    <property type="entry name" value="G_TR_1"/>
    <property type="match status" value="1"/>
</dbReference>
<dbReference type="InterPro" id="IPR005225">
    <property type="entry name" value="Small_GTP-bd"/>
</dbReference>
<dbReference type="GO" id="GO:0070125">
    <property type="term" value="P:mitochondrial translational elongation"/>
    <property type="evidence" value="ECO:0000318"/>
    <property type="project" value="GO_Central"/>
</dbReference>
<evidence type="ECO:0000256" key="8">
    <source>
        <dbReference type="ARBA" id="ARBA00022946"/>
    </source>
</evidence>
<dbReference type="STRING" id="7719.ENSCINP00000022307"/>
<dbReference type="HOGENOM" id="CLU_007265_0_0_1"/>
<keyword evidence="5" id="KW-0547">Nucleotide-binding</keyword>
<dbReference type="GO" id="GO:0005739">
    <property type="term" value="C:mitochondrion"/>
    <property type="evidence" value="ECO:0000318"/>
    <property type="project" value="GO_Central"/>
</dbReference>
<dbReference type="PROSITE" id="PS51722">
    <property type="entry name" value="G_TR_2"/>
    <property type="match status" value="1"/>
</dbReference>
<dbReference type="InterPro" id="IPR027417">
    <property type="entry name" value="P-loop_NTPase"/>
</dbReference>
<evidence type="ECO:0000256" key="1">
    <source>
        <dbReference type="ARBA" id="ARBA00004173"/>
    </source>
</evidence>
<dbReference type="InterPro" id="IPR041709">
    <property type="entry name" value="EF-Tu_GTP-bd"/>
</dbReference>
<dbReference type="CDD" id="cd03697">
    <property type="entry name" value="EFTU_II"/>
    <property type="match status" value="1"/>
</dbReference>
<dbReference type="PANTHER" id="PTHR43721:SF36">
    <property type="entry name" value="ELONGATION FACTOR TU, MITOCHONDRIAL"/>
    <property type="match status" value="1"/>
</dbReference>
<keyword evidence="9" id="KW-0496">Mitochondrion</keyword>
<dbReference type="EC" id="3.6.5.3" evidence="3"/>
<dbReference type="NCBIfam" id="NF009373">
    <property type="entry name" value="PRK12736.1"/>
    <property type="match status" value="1"/>
</dbReference>
<organism evidence="13 14">
    <name type="scientific">Ciona intestinalis</name>
    <name type="common">Transparent sea squirt</name>
    <name type="synonym">Ascidia intestinalis</name>
    <dbReference type="NCBI Taxonomy" id="7719"/>
    <lineage>
        <taxon>Eukaryota</taxon>
        <taxon>Metazoa</taxon>
        <taxon>Chordata</taxon>
        <taxon>Tunicata</taxon>
        <taxon>Ascidiacea</taxon>
        <taxon>Phlebobranchia</taxon>
        <taxon>Cionidae</taxon>
        <taxon>Ciona</taxon>
    </lineage>
</organism>
<evidence type="ECO:0000256" key="9">
    <source>
        <dbReference type="ARBA" id="ARBA00023128"/>
    </source>
</evidence>
<dbReference type="FunCoup" id="F6TX56">
    <property type="interactions" value="521"/>
</dbReference>
<dbReference type="Gene3D" id="3.40.50.300">
    <property type="entry name" value="P-loop containing nucleotide triphosphate hydrolases"/>
    <property type="match status" value="1"/>
</dbReference>
<evidence type="ECO:0000256" key="3">
    <source>
        <dbReference type="ARBA" id="ARBA00011986"/>
    </source>
</evidence>
<dbReference type="GO" id="GO:0005525">
    <property type="term" value="F:GTP binding"/>
    <property type="evidence" value="ECO:0007669"/>
    <property type="project" value="UniProtKB-KW"/>
</dbReference>
<keyword evidence="10" id="KW-0342">GTP-binding</keyword>
<comment type="similarity">
    <text evidence="2">Belongs to the TRAFAC class translation factor GTPase superfamily. Classic translation factor GTPase family. EF-Tu/EF-1A subfamily.</text>
</comment>
<dbReference type="InterPro" id="IPR050055">
    <property type="entry name" value="EF-Tu_GTPase"/>
</dbReference>
<dbReference type="Pfam" id="PF03143">
    <property type="entry name" value="GTP_EFTU_D3"/>
    <property type="match status" value="1"/>
</dbReference>
<dbReference type="GO" id="GO:0003924">
    <property type="term" value="F:GTPase activity"/>
    <property type="evidence" value="ECO:0007669"/>
    <property type="project" value="InterPro"/>
</dbReference>
<evidence type="ECO:0000256" key="4">
    <source>
        <dbReference type="ARBA" id="ARBA00017898"/>
    </source>
</evidence>
<dbReference type="GeneTree" id="ENSGT00940000156748"/>
<evidence type="ECO:0000313" key="13">
    <source>
        <dbReference type="Ensembl" id="ENSCINP00000022307.2"/>
    </source>
</evidence>
<evidence type="ECO:0000256" key="11">
    <source>
        <dbReference type="ARBA" id="ARBA00051990"/>
    </source>
</evidence>
<reference evidence="14" key="1">
    <citation type="journal article" date="2002" name="Science">
        <title>The draft genome of Ciona intestinalis: insights into chordate and vertebrate origins.</title>
        <authorList>
            <person name="Dehal P."/>
            <person name="Satou Y."/>
            <person name="Campbell R.K."/>
            <person name="Chapman J."/>
            <person name="Degnan B."/>
            <person name="De Tomaso A."/>
            <person name="Davidson B."/>
            <person name="Di Gregorio A."/>
            <person name="Gelpke M."/>
            <person name="Goodstein D.M."/>
            <person name="Harafuji N."/>
            <person name="Hastings K.E."/>
            <person name="Ho I."/>
            <person name="Hotta K."/>
            <person name="Huang W."/>
            <person name="Kawashima T."/>
            <person name="Lemaire P."/>
            <person name="Martinez D."/>
            <person name="Meinertzhagen I.A."/>
            <person name="Necula S."/>
            <person name="Nonaka M."/>
            <person name="Putnam N."/>
            <person name="Rash S."/>
            <person name="Saiga H."/>
            <person name="Satake M."/>
            <person name="Terry A."/>
            <person name="Yamada L."/>
            <person name="Wang H.G."/>
            <person name="Awazu S."/>
            <person name="Azumi K."/>
            <person name="Boore J."/>
            <person name="Branno M."/>
            <person name="Chin-Bow S."/>
            <person name="DeSantis R."/>
            <person name="Doyle S."/>
            <person name="Francino P."/>
            <person name="Keys D.N."/>
            <person name="Haga S."/>
            <person name="Hayashi H."/>
            <person name="Hino K."/>
            <person name="Imai K.S."/>
            <person name="Inaba K."/>
            <person name="Kano S."/>
            <person name="Kobayashi K."/>
            <person name="Kobayashi M."/>
            <person name="Lee B.I."/>
            <person name="Makabe K.W."/>
            <person name="Manohar C."/>
            <person name="Matassi G."/>
            <person name="Medina M."/>
            <person name="Mochizuki Y."/>
            <person name="Mount S."/>
            <person name="Morishita T."/>
            <person name="Miura S."/>
            <person name="Nakayama A."/>
            <person name="Nishizaka S."/>
            <person name="Nomoto H."/>
            <person name="Ohta F."/>
            <person name="Oishi K."/>
            <person name="Rigoutsos I."/>
            <person name="Sano M."/>
            <person name="Sasaki A."/>
            <person name="Sasakura Y."/>
            <person name="Shoguchi E."/>
            <person name="Shin-i T."/>
            <person name="Spagnuolo A."/>
            <person name="Stainier D."/>
            <person name="Suzuki M.M."/>
            <person name="Tassy O."/>
            <person name="Takatori N."/>
            <person name="Tokuoka M."/>
            <person name="Yagi K."/>
            <person name="Yoshizaki F."/>
            <person name="Wada S."/>
            <person name="Zhang C."/>
            <person name="Hyatt P.D."/>
            <person name="Larimer F."/>
            <person name="Detter C."/>
            <person name="Doggett N."/>
            <person name="Glavina T."/>
            <person name="Hawkins T."/>
            <person name="Richardson P."/>
            <person name="Lucas S."/>
            <person name="Kohara Y."/>
            <person name="Levine M."/>
            <person name="Satoh N."/>
            <person name="Rokhsar D.S."/>
        </authorList>
    </citation>
    <scope>NUCLEOTIDE SEQUENCE [LARGE SCALE GENOMIC DNA]</scope>
</reference>
<keyword evidence="14" id="KW-1185">Reference proteome</keyword>
<dbReference type="Gene3D" id="2.40.30.10">
    <property type="entry name" value="Translation factors"/>
    <property type="match status" value="2"/>
</dbReference>
<evidence type="ECO:0000256" key="7">
    <source>
        <dbReference type="ARBA" id="ARBA00022917"/>
    </source>
</evidence>
<keyword evidence="8" id="KW-0809">Transit peptide</keyword>
<dbReference type="AlphaFoldDB" id="F6TX56"/>
<dbReference type="SUPFAM" id="SSF50465">
    <property type="entry name" value="EF-Tu/eEF-1alpha/eIF2-gamma C-terminal domain"/>
    <property type="match status" value="1"/>
</dbReference>
<dbReference type="SUPFAM" id="SSF50447">
    <property type="entry name" value="Translation proteins"/>
    <property type="match status" value="1"/>
</dbReference>
<dbReference type="NCBIfam" id="NF009372">
    <property type="entry name" value="PRK12735.1"/>
    <property type="match status" value="1"/>
</dbReference>
<dbReference type="InterPro" id="IPR033720">
    <property type="entry name" value="EFTU_2"/>
</dbReference>
<evidence type="ECO:0000259" key="12">
    <source>
        <dbReference type="PROSITE" id="PS51722"/>
    </source>
</evidence>
<evidence type="ECO:0000313" key="14">
    <source>
        <dbReference type="Proteomes" id="UP000008144"/>
    </source>
</evidence>
<name>F6TX56_CIOIN</name>
<evidence type="ECO:0000256" key="10">
    <source>
        <dbReference type="ARBA" id="ARBA00023134"/>
    </source>
</evidence>
<dbReference type="InterPro" id="IPR000795">
    <property type="entry name" value="T_Tr_GTP-bd_dom"/>
</dbReference>
<comment type="catalytic activity">
    <reaction evidence="11">
        <text>GTP + H2O = GDP + phosphate + H(+)</text>
        <dbReference type="Rhea" id="RHEA:19669"/>
        <dbReference type="ChEBI" id="CHEBI:15377"/>
        <dbReference type="ChEBI" id="CHEBI:15378"/>
        <dbReference type="ChEBI" id="CHEBI:37565"/>
        <dbReference type="ChEBI" id="CHEBI:43474"/>
        <dbReference type="ChEBI" id="CHEBI:58189"/>
        <dbReference type="EC" id="3.6.5.3"/>
    </reaction>
    <physiologicalReaction direction="left-to-right" evidence="11">
        <dbReference type="Rhea" id="RHEA:19670"/>
    </physiologicalReaction>
</comment>
<keyword evidence="7" id="KW-0648">Protein biosynthesis</keyword>
<keyword evidence="6" id="KW-0251">Elongation factor</keyword>
<dbReference type="GO" id="GO:0003746">
    <property type="term" value="F:translation elongation factor activity"/>
    <property type="evidence" value="ECO:0000318"/>
    <property type="project" value="GO_Central"/>
</dbReference>
<sequence>MCHKHAFLKHGKSSSFQVQIGRFYAAKTAHNREKIHVNIGTIGHVDHGKTTLTAAITKYLSEKGGAKFYSYEKIDNAPEEQARGITINASHVGYETEHRHFGHVDCPGHADYIKNMITGTSSMDAAILVVAATDGTMPQTREHLLLAKQIGVENLVVYMNKVDAADEEMIELVEMEIRETLTSYGFDGENTTIIAGSALCSLEEKEPSIGRDSIAKLCEAIDTVPIPPRDLTSPPVFPIDNVYGIPGRGTVITGCLKQGVLKRGDSLDIIGFGKSLKCSISSMEMFHKTLDRVEAGDQAGVLSKGIKREEVRTGMVAVKAGSIKPTRSLNATVYLLSSKEGGADKPLTHGSEQMMFFKTWGCTCRPEMEESERMVMPGEQGNMRLTMRVPMVILKGDRFTLRRGNTTIGTGIVTDVTEADKQDNADYF</sequence>
<evidence type="ECO:0000256" key="6">
    <source>
        <dbReference type="ARBA" id="ARBA00022768"/>
    </source>
</evidence>
<feature type="domain" description="Tr-type G" evidence="12">
    <location>
        <begin position="34"/>
        <end position="229"/>
    </location>
</feature>
<dbReference type="OMA" id="EGDKEWG"/>
<dbReference type="Pfam" id="PF00009">
    <property type="entry name" value="GTP_EFTU"/>
    <property type="match status" value="1"/>
</dbReference>
<dbReference type="SUPFAM" id="SSF52540">
    <property type="entry name" value="P-loop containing nucleoside triphosphate hydrolases"/>
    <property type="match status" value="1"/>
</dbReference>
<accession>F6TX56</accession>
<proteinExistence type="inferred from homology"/>
<dbReference type="InterPro" id="IPR004161">
    <property type="entry name" value="EFTu-like_2"/>
</dbReference>
<dbReference type="Pfam" id="PF03144">
    <property type="entry name" value="GTP_EFTU_D2"/>
    <property type="match status" value="1"/>
</dbReference>
<dbReference type="Proteomes" id="UP000008144">
    <property type="component" value="Unassembled WGS sequence"/>
</dbReference>
<dbReference type="Ensembl" id="ENSCINT00000022553.2">
    <property type="protein sequence ID" value="ENSCINP00000022307.2"/>
    <property type="gene ID" value="ENSCING00000002841.3"/>
</dbReference>
<dbReference type="InterPro" id="IPR031157">
    <property type="entry name" value="G_TR_CS"/>
</dbReference>
<protein>
    <recommendedName>
        <fullName evidence="4">Elongation factor Tu, mitochondrial</fullName>
        <ecNumber evidence="3">3.6.5.3</ecNumber>
    </recommendedName>
</protein>
<dbReference type="PRINTS" id="PR00315">
    <property type="entry name" value="ELONGATNFCT"/>
</dbReference>
<dbReference type="InParanoid" id="F6TX56"/>